<evidence type="ECO:0000256" key="8">
    <source>
        <dbReference type="SAM" id="Phobius"/>
    </source>
</evidence>
<evidence type="ECO:0008006" key="11">
    <source>
        <dbReference type="Google" id="ProtNLM"/>
    </source>
</evidence>
<dbReference type="Proteomes" id="UP000324897">
    <property type="component" value="Chromosome 3"/>
</dbReference>
<evidence type="ECO:0000256" key="3">
    <source>
        <dbReference type="ARBA" id="ARBA00022692"/>
    </source>
</evidence>
<feature type="transmembrane region" description="Helical" evidence="8">
    <location>
        <begin position="169"/>
        <end position="193"/>
    </location>
</feature>
<dbReference type="OrthoDB" id="3222at2759"/>
<dbReference type="Gramene" id="TVU08982">
    <property type="protein sequence ID" value="TVU08982"/>
    <property type="gene ID" value="EJB05_42412"/>
</dbReference>
<dbReference type="InterPro" id="IPR022357">
    <property type="entry name" value="MIP_CS"/>
</dbReference>
<reference evidence="9 10" key="1">
    <citation type="journal article" date="2019" name="Sci. Rep.">
        <title>A high-quality genome of Eragrostis curvula grass provides insights into Poaceae evolution and supports new strategies to enhance forage quality.</title>
        <authorList>
            <person name="Carballo J."/>
            <person name="Santos B.A.C.M."/>
            <person name="Zappacosta D."/>
            <person name="Garbus I."/>
            <person name="Selva J.P."/>
            <person name="Gallo C.A."/>
            <person name="Diaz A."/>
            <person name="Albertini E."/>
            <person name="Caccamo M."/>
            <person name="Echenique V."/>
        </authorList>
    </citation>
    <scope>NUCLEOTIDE SEQUENCE [LARGE SCALE GENOMIC DNA]</scope>
    <source>
        <strain evidence="10">cv. Victoria</strain>
        <tissue evidence="9">Leaf</tissue>
    </source>
</reference>
<gene>
    <name evidence="9" type="ORF">EJB05_42412</name>
</gene>
<dbReference type="EMBL" id="RWGY01000039">
    <property type="protein sequence ID" value="TVU08982.1"/>
    <property type="molecule type" value="Genomic_DNA"/>
</dbReference>
<dbReference type="PANTHER" id="PTHR45665:SF27">
    <property type="entry name" value="AQUAPORIN TIP5-1-RELATED"/>
    <property type="match status" value="1"/>
</dbReference>
<comment type="subcellular location">
    <subcellularLocation>
        <location evidence="1">Membrane</location>
        <topology evidence="1">Multi-pass membrane protein</topology>
    </subcellularLocation>
</comment>
<evidence type="ECO:0000313" key="10">
    <source>
        <dbReference type="Proteomes" id="UP000324897"/>
    </source>
</evidence>
<feature type="transmembrane region" description="Helical" evidence="8">
    <location>
        <begin position="20"/>
        <end position="40"/>
    </location>
</feature>
<evidence type="ECO:0000256" key="5">
    <source>
        <dbReference type="ARBA" id="ARBA00022989"/>
    </source>
</evidence>
<keyword evidence="4" id="KW-0677">Repeat</keyword>
<dbReference type="InterPro" id="IPR023271">
    <property type="entry name" value="Aquaporin-like"/>
</dbReference>
<feature type="transmembrane region" description="Helical" evidence="8">
    <location>
        <begin position="136"/>
        <end position="157"/>
    </location>
</feature>
<dbReference type="InterPro" id="IPR034294">
    <property type="entry name" value="Aquaporin_transptr"/>
</dbReference>
<comment type="caution">
    <text evidence="9">The sequence shown here is derived from an EMBL/GenBank/DDBJ whole genome shotgun (WGS) entry which is preliminary data.</text>
</comment>
<evidence type="ECO:0000256" key="4">
    <source>
        <dbReference type="ARBA" id="ARBA00022737"/>
    </source>
</evidence>
<protein>
    <recommendedName>
        <fullName evidence="11">Aquaporin</fullName>
    </recommendedName>
</protein>
<dbReference type="AlphaFoldDB" id="A0A5J9TCF3"/>
<keyword evidence="6 8" id="KW-0472">Membrane</keyword>
<dbReference type="GO" id="GO:0016020">
    <property type="term" value="C:membrane"/>
    <property type="evidence" value="ECO:0007669"/>
    <property type="project" value="UniProtKB-SubCell"/>
</dbReference>
<feature type="transmembrane region" description="Helical" evidence="8">
    <location>
        <begin position="79"/>
        <end position="98"/>
    </location>
</feature>
<keyword evidence="10" id="KW-1185">Reference proteome</keyword>
<dbReference type="PANTHER" id="PTHR45665">
    <property type="entry name" value="AQUAPORIN-8"/>
    <property type="match status" value="1"/>
</dbReference>
<proteinExistence type="inferred from homology"/>
<dbReference type="PROSITE" id="PS00221">
    <property type="entry name" value="MIP"/>
    <property type="match status" value="1"/>
</dbReference>
<name>A0A5J9TCF3_9POAL</name>
<evidence type="ECO:0000256" key="6">
    <source>
        <dbReference type="ARBA" id="ARBA00023136"/>
    </source>
</evidence>
<organism evidence="9 10">
    <name type="scientific">Eragrostis curvula</name>
    <name type="common">weeping love grass</name>
    <dbReference type="NCBI Taxonomy" id="38414"/>
    <lineage>
        <taxon>Eukaryota</taxon>
        <taxon>Viridiplantae</taxon>
        <taxon>Streptophyta</taxon>
        <taxon>Embryophyta</taxon>
        <taxon>Tracheophyta</taxon>
        <taxon>Spermatophyta</taxon>
        <taxon>Magnoliopsida</taxon>
        <taxon>Liliopsida</taxon>
        <taxon>Poales</taxon>
        <taxon>Poaceae</taxon>
        <taxon>PACMAD clade</taxon>
        <taxon>Chloridoideae</taxon>
        <taxon>Eragrostideae</taxon>
        <taxon>Eragrostidinae</taxon>
        <taxon>Eragrostis</taxon>
    </lineage>
</organism>
<dbReference type="GO" id="GO:0015250">
    <property type="term" value="F:water channel activity"/>
    <property type="evidence" value="ECO:0007669"/>
    <property type="project" value="TreeGrafter"/>
</dbReference>
<keyword evidence="3 7" id="KW-0812">Transmembrane</keyword>
<comment type="similarity">
    <text evidence="7">Belongs to the MIP/aquaporin (TC 1.A.8) family.</text>
</comment>
<evidence type="ECO:0000313" key="9">
    <source>
        <dbReference type="EMBL" id="TVU08982.1"/>
    </source>
</evidence>
<dbReference type="PRINTS" id="PR00783">
    <property type="entry name" value="MINTRINSICP"/>
</dbReference>
<keyword evidence="5 8" id="KW-1133">Transmembrane helix</keyword>
<evidence type="ECO:0000256" key="1">
    <source>
        <dbReference type="ARBA" id="ARBA00004141"/>
    </source>
</evidence>
<evidence type="ECO:0000256" key="2">
    <source>
        <dbReference type="ARBA" id="ARBA00022448"/>
    </source>
</evidence>
<feature type="transmembrane region" description="Helical" evidence="8">
    <location>
        <begin position="46"/>
        <end position="67"/>
    </location>
</feature>
<dbReference type="SUPFAM" id="SSF81338">
    <property type="entry name" value="Aquaporin-like"/>
    <property type="match status" value="1"/>
</dbReference>
<feature type="transmembrane region" description="Helical" evidence="8">
    <location>
        <begin position="213"/>
        <end position="233"/>
    </location>
</feature>
<dbReference type="Pfam" id="PF00230">
    <property type="entry name" value="MIP"/>
    <property type="match status" value="1"/>
</dbReference>
<dbReference type="InterPro" id="IPR000425">
    <property type="entry name" value="MIP"/>
</dbReference>
<keyword evidence="2 7" id="KW-0813">Transport</keyword>
<sequence length="235" mass="25069">MKECFSRLRNMDLRAKALPILAEFVSSFLFEFISVAIRMLRPDISYNIQLLITAIVEALGLSAAVFIAADVSGGHINPAVTLAFAIGGHISIPTAIFYGASQMLASMTACLCLNRLSAHKAVRNRITRFSLKIKGIFASILEGVMTFVLVLAVLVALDPLRADTKSRAARMAFVAGLATFVSVLTVGPLTGASLNPAHSFGPALASGKYHNQVVYWVGPMIAGAVAAPVYRMVRS</sequence>
<accession>A0A5J9TCF3</accession>
<dbReference type="Gene3D" id="1.20.1080.10">
    <property type="entry name" value="Glycerol uptake facilitator protein"/>
    <property type="match status" value="1"/>
</dbReference>
<evidence type="ECO:0000256" key="7">
    <source>
        <dbReference type="RuleBase" id="RU000477"/>
    </source>
</evidence>